<dbReference type="RefSeq" id="WP_133225402.1">
    <property type="nucleotide sequence ID" value="NZ_SMRT01000001.1"/>
</dbReference>
<sequence length="311" mass="35294">MDQLQVERLAEHVFGTAPETVERMTFGHSNVVYEATVRGQAYIIRTNADAAVLQATARNLDILADLGLPVPITVTLDLSKRLFPSAYIVLHHIPGRDLRYELPGMTKPQMTAVAEQIVSFQQKAGQLPEGTGYGWVPIGAQGPYRSWYDVVARDIDNHIHHLRYDVAERQLQAIHSRLEARKPYLAQVPPRCFLDDLTIKNVIVRDGRLQGVIDFDWVCYGDPLYMISLTQTGIIADIGWTDALFYVEELCRISGIDGRQREIVDFYSVVHGLQFLGFLRGEHQESSAARVVRYIRQWLEAVELPPINEKR</sequence>
<keyword evidence="3" id="KW-1185">Reference proteome</keyword>
<name>A0A4R5L031_9BACL</name>
<comment type="caution">
    <text evidence="2">The sequence shown here is derived from an EMBL/GenBank/DDBJ whole genome shotgun (WGS) entry which is preliminary data.</text>
</comment>
<dbReference type="Gene3D" id="3.30.200.150">
    <property type="match status" value="1"/>
</dbReference>
<dbReference type="PANTHER" id="PTHR21310">
    <property type="entry name" value="AMINOGLYCOSIDE PHOSPHOTRANSFERASE-RELATED-RELATED"/>
    <property type="match status" value="1"/>
</dbReference>
<dbReference type="EMBL" id="SMRT01000001">
    <property type="protein sequence ID" value="TDG00691.1"/>
    <property type="molecule type" value="Genomic_DNA"/>
</dbReference>
<dbReference type="OrthoDB" id="9797603at2"/>
<evidence type="ECO:0000259" key="1">
    <source>
        <dbReference type="Pfam" id="PF01636"/>
    </source>
</evidence>
<keyword evidence="2" id="KW-0808">Transferase</keyword>
<dbReference type="InterPro" id="IPR002575">
    <property type="entry name" value="Aminoglycoside_PTrfase"/>
</dbReference>
<reference evidence="2 3" key="1">
    <citation type="submission" date="2019-03" db="EMBL/GenBank/DDBJ databases">
        <title>This is whole genome sequence of Paenibacillus sp MS74 strain.</title>
        <authorList>
            <person name="Trinh H.N."/>
        </authorList>
    </citation>
    <scope>NUCLEOTIDE SEQUENCE [LARGE SCALE GENOMIC DNA]</scope>
    <source>
        <strain evidence="2 3">MS74</strain>
    </source>
</reference>
<dbReference type="Gene3D" id="3.90.1200.10">
    <property type="match status" value="1"/>
</dbReference>
<dbReference type="SUPFAM" id="SSF56112">
    <property type="entry name" value="Protein kinase-like (PK-like)"/>
    <property type="match status" value="1"/>
</dbReference>
<organism evidence="2 3">
    <name type="scientific">Paenibacillus piri</name>
    <dbReference type="NCBI Taxonomy" id="2547395"/>
    <lineage>
        <taxon>Bacteria</taxon>
        <taxon>Bacillati</taxon>
        <taxon>Bacillota</taxon>
        <taxon>Bacilli</taxon>
        <taxon>Bacillales</taxon>
        <taxon>Paenibacillaceae</taxon>
        <taxon>Paenibacillus</taxon>
    </lineage>
</organism>
<proteinExistence type="predicted"/>
<accession>A0A4R5L031</accession>
<protein>
    <submittedName>
        <fullName evidence="2">Aminoglycoside phosphotransferase family protein</fullName>
    </submittedName>
</protein>
<dbReference type="InterPro" id="IPR011009">
    <property type="entry name" value="Kinase-like_dom_sf"/>
</dbReference>
<dbReference type="GO" id="GO:0016740">
    <property type="term" value="F:transferase activity"/>
    <property type="evidence" value="ECO:0007669"/>
    <property type="project" value="UniProtKB-KW"/>
</dbReference>
<evidence type="ECO:0000313" key="2">
    <source>
        <dbReference type="EMBL" id="TDG00691.1"/>
    </source>
</evidence>
<evidence type="ECO:0000313" key="3">
    <source>
        <dbReference type="Proteomes" id="UP000295636"/>
    </source>
</evidence>
<dbReference type="Proteomes" id="UP000295636">
    <property type="component" value="Unassembled WGS sequence"/>
</dbReference>
<feature type="domain" description="Aminoglycoside phosphotransferase" evidence="1">
    <location>
        <begin position="23"/>
        <end position="225"/>
    </location>
</feature>
<gene>
    <name evidence="2" type="ORF">E1757_03440</name>
</gene>
<dbReference type="Pfam" id="PF01636">
    <property type="entry name" value="APH"/>
    <property type="match status" value="1"/>
</dbReference>
<dbReference type="AlphaFoldDB" id="A0A4R5L031"/>
<dbReference type="InterPro" id="IPR051678">
    <property type="entry name" value="AGP_Transferase"/>
</dbReference>